<keyword evidence="3 5" id="KW-1133">Transmembrane helix</keyword>
<dbReference type="Proteomes" id="UP001320766">
    <property type="component" value="Unassembled WGS sequence"/>
</dbReference>
<evidence type="ECO:0000313" key="6">
    <source>
        <dbReference type="EMBL" id="MCP2347876.1"/>
    </source>
</evidence>
<feature type="transmembrane region" description="Helical" evidence="5">
    <location>
        <begin position="25"/>
        <end position="44"/>
    </location>
</feature>
<keyword evidence="4 5" id="KW-0472">Membrane</keyword>
<dbReference type="InterPro" id="IPR032808">
    <property type="entry name" value="DoxX"/>
</dbReference>
<name>A0ABT1K1K7_9ACTN</name>
<feature type="transmembrane region" description="Helical" evidence="5">
    <location>
        <begin position="162"/>
        <end position="181"/>
    </location>
</feature>
<dbReference type="Pfam" id="PF13564">
    <property type="entry name" value="DoxX_2"/>
    <property type="match status" value="2"/>
</dbReference>
<feature type="transmembrane region" description="Helical" evidence="5">
    <location>
        <begin position="201"/>
        <end position="221"/>
    </location>
</feature>
<protein>
    <submittedName>
        <fullName evidence="6">Membrane protein YphA (DoxX/SURF4 family)</fullName>
    </submittedName>
</protein>
<feature type="transmembrane region" description="Helical" evidence="5">
    <location>
        <begin position="251"/>
        <end position="270"/>
    </location>
</feature>
<comment type="caution">
    <text evidence="6">The sequence shown here is derived from an EMBL/GenBank/DDBJ whole genome shotgun (WGS) entry which is preliminary data.</text>
</comment>
<dbReference type="RefSeq" id="WP_253771171.1">
    <property type="nucleotide sequence ID" value="NZ_BAAAVE010000004.1"/>
</dbReference>
<dbReference type="EMBL" id="JAMZEC010000001">
    <property type="protein sequence ID" value="MCP2347876.1"/>
    <property type="molecule type" value="Genomic_DNA"/>
</dbReference>
<evidence type="ECO:0000256" key="3">
    <source>
        <dbReference type="ARBA" id="ARBA00022989"/>
    </source>
</evidence>
<evidence type="ECO:0000256" key="5">
    <source>
        <dbReference type="SAM" id="Phobius"/>
    </source>
</evidence>
<evidence type="ECO:0000256" key="2">
    <source>
        <dbReference type="ARBA" id="ARBA00022692"/>
    </source>
</evidence>
<accession>A0ABT1K1K7</accession>
<keyword evidence="7" id="KW-1185">Reference proteome</keyword>
<proteinExistence type="predicted"/>
<feature type="transmembrane region" description="Helical" evidence="5">
    <location>
        <begin position="64"/>
        <end position="83"/>
    </location>
</feature>
<feature type="transmembrane region" description="Helical" evidence="5">
    <location>
        <begin position="92"/>
        <end position="111"/>
    </location>
</feature>
<feature type="transmembrane region" description="Helical" evidence="5">
    <location>
        <begin position="117"/>
        <end position="133"/>
    </location>
</feature>
<keyword evidence="2 5" id="KW-0812">Transmembrane</keyword>
<evidence type="ECO:0000313" key="7">
    <source>
        <dbReference type="Proteomes" id="UP001320766"/>
    </source>
</evidence>
<comment type="subcellular location">
    <subcellularLocation>
        <location evidence="1">Membrane</location>
        <topology evidence="1">Multi-pass membrane protein</topology>
    </subcellularLocation>
</comment>
<gene>
    <name evidence="6" type="ORF">HD595_003998</name>
</gene>
<organism evidence="6 7">
    <name type="scientific">Nonomuraea roseoviolacea subsp. carminata</name>
    <dbReference type="NCBI Taxonomy" id="160689"/>
    <lineage>
        <taxon>Bacteria</taxon>
        <taxon>Bacillati</taxon>
        <taxon>Actinomycetota</taxon>
        <taxon>Actinomycetes</taxon>
        <taxon>Streptosporangiales</taxon>
        <taxon>Streptosporangiaceae</taxon>
        <taxon>Nonomuraea</taxon>
    </lineage>
</organism>
<evidence type="ECO:0000256" key="1">
    <source>
        <dbReference type="ARBA" id="ARBA00004141"/>
    </source>
</evidence>
<reference evidence="6 7" key="1">
    <citation type="submission" date="2022-06" db="EMBL/GenBank/DDBJ databases">
        <title>Sequencing the genomes of 1000 actinobacteria strains.</title>
        <authorList>
            <person name="Klenk H.-P."/>
        </authorList>
    </citation>
    <scope>NUCLEOTIDE SEQUENCE [LARGE SCALE GENOMIC DNA]</scope>
    <source>
        <strain evidence="6 7">DSM 44170</strain>
    </source>
</reference>
<evidence type="ECO:0000256" key="4">
    <source>
        <dbReference type="ARBA" id="ARBA00023136"/>
    </source>
</evidence>
<feature type="transmembrane region" description="Helical" evidence="5">
    <location>
        <begin position="228"/>
        <end position="245"/>
    </location>
</feature>
<sequence>MSEGAKTITPMRVLDSDTGSRVRGILYWLTTAIIALESAVGGVWDVLRTDYVRDVLERQLGYPWYVAVILGVWKIPGALILVARRFPRLKEWVYAGAIFVYTGAAASHFFVGNVGTGIGPLGFAAITMISWALRPASRRHPAPYSAADLFPGVPRRNTATTIAFWVVSLSFTGALLSGGVADLIHRPETVGGMVALGYPGYFLYVIGFWKVLAPAAILLPGFTRLKEWAYAGAFFNFSGAVTSHLVSGSAWYHVAYTSLFALCTLASWALRPGNRVLGRRLS</sequence>